<gene>
    <name evidence="2" type="ORF">FK220_007430</name>
</gene>
<reference evidence="2" key="1">
    <citation type="submission" date="2019-07" db="EMBL/GenBank/DDBJ databases">
        <authorList>
            <person name="De-Chao Zhang Q."/>
        </authorList>
    </citation>
    <scope>NUCLEOTIDE SEQUENCE</scope>
    <source>
        <strain evidence="2">TP-CH-4</strain>
    </source>
</reference>
<accession>A0A967ARS0</accession>
<keyword evidence="3" id="KW-1185">Reference proteome</keyword>
<dbReference type="EMBL" id="VIKU02000002">
    <property type="protein sequence ID" value="NHF59166.1"/>
    <property type="molecule type" value="Genomic_DNA"/>
</dbReference>
<dbReference type="Pfam" id="PF20026">
    <property type="entry name" value="DUF6434"/>
    <property type="match status" value="1"/>
</dbReference>
<reference evidence="2" key="2">
    <citation type="submission" date="2020-03" db="EMBL/GenBank/DDBJ databases">
        <title>Flavobacteriaceae bacterium strain TP-CH-4, a member of the family Flavobacteriaceae isolated from a deep-sea seamount.</title>
        <authorList>
            <person name="Zhang D.-C."/>
        </authorList>
    </citation>
    <scope>NUCLEOTIDE SEQUENCE</scope>
    <source>
        <strain evidence="2">TP-CH-4</strain>
    </source>
</reference>
<proteinExistence type="predicted"/>
<dbReference type="Proteomes" id="UP000707206">
    <property type="component" value="Unassembled WGS sequence"/>
</dbReference>
<dbReference type="Pfam" id="PF18953">
    <property type="entry name" value="SAP_new25"/>
    <property type="match status" value="1"/>
</dbReference>
<name>A0A967ARS0_9FLAO</name>
<protein>
    <recommendedName>
        <fullName evidence="1">DUF6434 domain-containing protein</fullName>
    </recommendedName>
</protein>
<sequence>MKNDQRPLFEDIKSGTEFKRWYWLKEELVDICKHSNLPYSGGKFELQDRIAYALDNNGELLQKTTLKKDSKFDWAKANLTLETIITDNVTFGPNFRRFMKDHIGRRFSCHSDFMDWVKSNSGKTLKDAIEQWKVLEDRKKNPNFKREIADHNMYNQYTRDFLKDNPGTTIRDAKKYWLLKRQLPTDTGFIRYEPSDLKL</sequence>
<dbReference type="AlphaFoldDB" id="A0A967ARS0"/>
<dbReference type="RefSeq" id="WP_152573688.1">
    <property type="nucleotide sequence ID" value="NZ_VIKU02000002.1"/>
</dbReference>
<evidence type="ECO:0000313" key="2">
    <source>
        <dbReference type="EMBL" id="NHF59166.1"/>
    </source>
</evidence>
<organism evidence="2 3">
    <name type="scientific">Pelagihabitans pacificus</name>
    <dbReference type="NCBI Taxonomy" id="2696054"/>
    <lineage>
        <taxon>Bacteria</taxon>
        <taxon>Pseudomonadati</taxon>
        <taxon>Bacteroidota</taxon>
        <taxon>Flavobacteriia</taxon>
        <taxon>Flavobacteriales</taxon>
        <taxon>Flavobacteriaceae</taxon>
        <taxon>Pelagihabitans</taxon>
    </lineage>
</organism>
<evidence type="ECO:0000313" key="3">
    <source>
        <dbReference type="Proteomes" id="UP000707206"/>
    </source>
</evidence>
<evidence type="ECO:0000259" key="1">
    <source>
        <dbReference type="Pfam" id="PF20026"/>
    </source>
</evidence>
<feature type="domain" description="DUF6434" evidence="1">
    <location>
        <begin position="72"/>
        <end position="133"/>
    </location>
</feature>
<comment type="caution">
    <text evidence="2">The sequence shown here is derived from an EMBL/GenBank/DDBJ whole genome shotgun (WGS) entry which is preliminary data.</text>
</comment>
<dbReference type="InterPro" id="IPR045492">
    <property type="entry name" value="DUF6434"/>
</dbReference>